<comment type="caution">
    <text evidence="14">The sequence shown here is derived from an EMBL/GenBank/DDBJ whole genome shotgun (WGS) entry which is preliminary data.</text>
</comment>
<keyword evidence="10" id="KW-0660">Purine salvage</keyword>
<sequence>MNTLTIKDKQFAISIPEQTILKEITRVANQINHDLVGRNPLFLSILNGSFMFTSDLMKQINIPCELSFIQLASYQGVNSTGTIKEIIGLNERIAGRTVVVVEDIVDTGMTMQRLLETLKSHNPKEIRIASLLLKPNSLKVDLRIDYVAMNIPNDFIVGYGLDYDGQGRNYRDIYTVIDTPNK</sequence>
<comment type="pathway">
    <text evidence="3">Purine metabolism; IMP biosynthesis via salvage pathway; IMP from hypoxanthine: step 1/1.</text>
</comment>
<evidence type="ECO:0000256" key="2">
    <source>
        <dbReference type="ARBA" id="ARBA00004496"/>
    </source>
</evidence>
<dbReference type="GO" id="GO:0000287">
    <property type="term" value="F:magnesium ion binding"/>
    <property type="evidence" value="ECO:0007669"/>
    <property type="project" value="TreeGrafter"/>
</dbReference>
<evidence type="ECO:0000256" key="1">
    <source>
        <dbReference type="ARBA" id="ARBA00001946"/>
    </source>
</evidence>
<dbReference type="Pfam" id="PF00156">
    <property type="entry name" value="Pribosyltran"/>
    <property type="match status" value="1"/>
</dbReference>
<dbReference type="InterPro" id="IPR029057">
    <property type="entry name" value="PRTase-like"/>
</dbReference>
<evidence type="ECO:0000256" key="7">
    <source>
        <dbReference type="ARBA" id="ARBA00022676"/>
    </source>
</evidence>
<comment type="similarity">
    <text evidence="4">Belongs to the purine/pyrimidine phosphoribosyltransferase family.</text>
</comment>
<dbReference type="PANTHER" id="PTHR43340">
    <property type="entry name" value="HYPOXANTHINE-GUANINE PHOSPHORIBOSYLTRANSFERASE"/>
    <property type="match status" value="1"/>
</dbReference>
<dbReference type="EMBL" id="SNRY01001921">
    <property type="protein sequence ID" value="KAA6327834.1"/>
    <property type="molecule type" value="Genomic_DNA"/>
</dbReference>
<dbReference type="GO" id="GO:0032264">
    <property type="term" value="P:IMP salvage"/>
    <property type="evidence" value="ECO:0007669"/>
    <property type="project" value="TreeGrafter"/>
</dbReference>
<evidence type="ECO:0000313" key="14">
    <source>
        <dbReference type="EMBL" id="KAA6327834.1"/>
    </source>
</evidence>
<accession>A0A5J4R3I5</accession>
<dbReference type="GO" id="GO:0032263">
    <property type="term" value="P:GMP salvage"/>
    <property type="evidence" value="ECO:0007669"/>
    <property type="project" value="TreeGrafter"/>
</dbReference>
<evidence type="ECO:0000256" key="8">
    <source>
        <dbReference type="ARBA" id="ARBA00022679"/>
    </source>
</evidence>
<dbReference type="GO" id="GO:0004422">
    <property type="term" value="F:hypoxanthine phosphoribosyltransferase activity"/>
    <property type="evidence" value="ECO:0007669"/>
    <property type="project" value="InterPro"/>
</dbReference>
<comment type="cofactor">
    <cofactor evidence="1">
        <name>Mg(2+)</name>
        <dbReference type="ChEBI" id="CHEBI:18420"/>
    </cofactor>
</comment>
<evidence type="ECO:0000256" key="9">
    <source>
        <dbReference type="ARBA" id="ARBA00022723"/>
    </source>
</evidence>
<name>A0A5J4R3I5_9ZZZZ</name>
<evidence type="ECO:0000259" key="13">
    <source>
        <dbReference type="Pfam" id="PF00156"/>
    </source>
</evidence>
<dbReference type="InterPro" id="IPR000836">
    <property type="entry name" value="PRTase_dom"/>
</dbReference>
<dbReference type="CDD" id="cd06223">
    <property type="entry name" value="PRTases_typeI"/>
    <property type="match status" value="1"/>
</dbReference>
<keyword evidence="6" id="KW-0963">Cytoplasm</keyword>
<keyword evidence="12" id="KW-0460">Magnesium</keyword>
<comment type="subcellular location">
    <subcellularLocation>
        <location evidence="2">Cytoplasm</location>
    </subcellularLocation>
</comment>
<gene>
    <name evidence="14" type="ORF">EZS27_023201</name>
</gene>
<keyword evidence="11" id="KW-0547">Nucleotide-binding</keyword>
<evidence type="ECO:0000256" key="6">
    <source>
        <dbReference type="ARBA" id="ARBA00022490"/>
    </source>
</evidence>
<keyword evidence="9" id="KW-0479">Metal-binding</keyword>
<feature type="domain" description="Phosphoribosyltransferase" evidence="13">
    <location>
        <begin position="18"/>
        <end position="163"/>
    </location>
</feature>
<evidence type="ECO:0000256" key="5">
    <source>
        <dbReference type="ARBA" id="ARBA00011895"/>
    </source>
</evidence>
<protein>
    <recommendedName>
        <fullName evidence="5">hypoxanthine phosphoribosyltransferase</fullName>
        <ecNumber evidence="5">2.4.2.8</ecNumber>
    </recommendedName>
</protein>
<dbReference type="InterPro" id="IPR050408">
    <property type="entry name" value="HGPRT"/>
</dbReference>
<dbReference type="InterPro" id="IPR005904">
    <property type="entry name" value="Hxn_phspho_trans"/>
</dbReference>
<organism evidence="14">
    <name type="scientific">termite gut metagenome</name>
    <dbReference type="NCBI Taxonomy" id="433724"/>
    <lineage>
        <taxon>unclassified sequences</taxon>
        <taxon>metagenomes</taxon>
        <taxon>organismal metagenomes</taxon>
    </lineage>
</organism>
<evidence type="ECO:0000256" key="10">
    <source>
        <dbReference type="ARBA" id="ARBA00022726"/>
    </source>
</evidence>
<dbReference type="AlphaFoldDB" id="A0A5J4R3I5"/>
<dbReference type="PANTHER" id="PTHR43340:SF1">
    <property type="entry name" value="HYPOXANTHINE PHOSPHORIBOSYLTRANSFERASE"/>
    <property type="match status" value="1"/>
</dbReference>
<dbReference type="NCBIfam" id="TIGR01203">
    <property type="entry name" value="HGPRTase"/>
    <property type="match status" value="1"/>
</dbReference>
<evidence type="ECO:0000256" key="4">
    <source>
        <dbReference type="ARBA" id="ARBA00008391"/>
    </source>
</evidence>
<keyword evidence="7 14" id="KW-0328">Glycosyltransferase</keyword>
<reference evidence="14" key="1">
    <citation type="submission" date="2019-03" db="EMBL/GenBank/DDBJ databases">
        <title>Single cell metagenomics reveals metabolic interactions within the superorganism composed of flagellate Streblomastix strix and complex community of Bacteroidetes bacteria on its surface.</title>
        <authorList>
            <person name="Treitli S.C."/>
            <person name="Kolisko M."/>
            <person name="Husnik F."/>
            <person name="Keeling P."/>
            <person name="Hampl V."/>
        </authorList>
    </citation>
    <scope>NUCLEOTIDE SEQUENCE</scope>
    <source>
        <strain evidence="14">STM</strain>
    </source>
</reference>
<dbReference type="GO" id="GO:0046100">
    <property type="term" value="P:hypoxanthine metabolic process"/>
    <property type="evidence" value="ECO:0007669"/>
    <property type="project" value="TreeGrafter"/>
</dbReference>
<dbReference type="GO" id="GO:0006166">
    <property type="term" value="P:purine ribonucleoside salvage"/>
    <property type="evidence" value="ECO:0007669"/>
    <property type="project" value="UniProtKB-KW"/>
</dbReference>
<dbReference type="SUPFAM" id="SSF53271">
    <property type="entry name" value="PRTase-like"/>
    <property type="match status" value="1"/>
</dbReference>
<evidence type="ECO:0000256" key="11">
    <source>
        <dbReference type="ARBA" id="ARBA00022741"/>
    </source>
</evidence>
<keyword evidence="8 14" id="KW-0808">Transferase</keyword>
<dbReference type="Gene3D" id="3.40.50.2020">
    <property type="match status" value="1"/>
</dbReference>
<dbReference type="GO" id="GO:0006178">
    <property type="term" value="P:guanine salvage"/>
    <property type="evidence" value="ECO:0007669"/>
    <property type="project" value="TreeGrafter"/>
</dbReference>
<evidence type="ECO:0000256" key="3">
    <source>
        <dbReference type="ARBA" id="ARBA00004669"/>
    </source>
</evidence>
<dbReference type="GO" id="GO:0000166">
    <property type="term" value="F:nucleotide binding"/>
    <property type="evidence" value="ECO:0007669"/>
    <property type="project" value="UniProtKB-KW"/>
</dbReference>
<proteinExistence type="inferred from homology"/>
<dbReference type="GO" id="GO:0005829">
    <property type="term" value="C:cytosol"/>
    <property type="evidence" value="ECO:0007669"/>
    <property type="project" value="TreeGrafter"/>
</dbReference>
<dbReference type="EC" id="2.4.2.8" evidence="5"/>
<evidence type="ECO:0000256" key="12">
    <source>
        <dbReference type="ARBA" id="ARBA00022842"/>
    </source>
</evidence>